<feature type="region of interest" description="Disordered" evidence="1">
    <location>
        <begin position="1"/>
        <end position="33"/>
    </location>
</feature>
<reference evidence="2 3" key="1">
    <citation type="journal article" date="2018" name="Biodegradation">
        <title>1,4-Dioxane degradation characteristics of Rhodococcus aetherivorans JCM 14343.</title>
        <authorList>
            <person name="Inoue D."/>
            <person name="Tsunoda T."/>
            <person name="Yamamoto N."/>
            <person name="Ike M."/>
            <person name="Sei K."/>
        </authorList>
    </citation>
    <scope>NUCLEOTIDE SEQUENCE [LARGE SCALE GENOMIC DNA]</scope>
    <source>
        <strain evidence="2 3">JCM 14343</strain>
    </source>
</reference>
<sequence length="46" mass="4461">MEAEEVGAADVEAEEVAASRSAATAASQDATNRVGACPLAVAGTDP</sequence>
<dbReference type="EMBL" id="BLAH01000030">
    <property type="protein sequence ID" value="GES35898.1"/>
    <property type="molecule type" value="Genomic_DNA"/>
</dbReference>
<comment type="caution">
    <text evidence="2">The sequence shown here is derived from an EMBL/GenBank/DDBJ whole genome shotgun (WGS) entry which is preliminary data.</text>
</comment>
<protein>
    <submittedName>
        <fullName evidence="2">Uncharacterized protein</fullName>
    </submittedName>
</protein>
<organism evidence="2 3">
    <name type="scientific">Rhodococcus aetherivorans</name>
    <dbReference type="NCBI Taxonomy" id="191292"/>
    <lineage>
        <taxon>Bacteria</taxon>
        <taxon>Bacillati</taxon>
        <taxon>Actinomycetota</taxon>
        <taxon>Actinomycetes</taxon>
        <taxon>Mycobacteriales</taxon>
        <taxon>Nocardiaceae</taxon>
        <taxon>Rhodococcus</taxon>
    </lineage>
</organism>
<evidence type="ECO:0000313" key="2">
    <source>
        <dbReference type="EMBL" id="GES35898.1"/>
    </source>
</evidence>
<dbReference type="Proteomes" id="UP000325466">
    <property type="component" value="Unassembled WGS sequence"/>
</dbReference>
<gene>
    <name evidence="2" type="ORF">RAJCM14343_1147</name>
</gene>
<feature type="compositionally biased region" description="Acidic residues" evidence="1">
    <location>
        <begin position="1"/>
        <end position="15"/>
    </location>
</feature>
<feature type="compositionally biased region" description="Low complexity" evidence="1">
    <location>
        <begin position="16"/>
        <end position="27"/>
    </location>
</feature>
<evidence type="ECO:0000256" key="1">
    <source>
        <dbReference type="SAM" id="MobiDB-lite"/>
    </source>
</evidence>
<proteinExistence type="predicted"/>
<accession>A0ABQ0YH70</accession>
<name>A0ABQ0YH70_9NOCA</name>
<keyword evidence="3" id="KW-1185">Reference proteome</keyword>
<evidence type="ECO:0000313" key="3">
    <source>
        <dbReference type="Proteomes" id="UP000325466"/>
    </source>
</evidence>